<keyword evidence="1" id="KW-0812">Transmembrane</keyword>
<sequence length="93" mass="10779">NAEDNISWIDCSGISNSQEILEKIKTILEHIPVVIFHTLVCLPVQVGIYLLVANLNQRNGTLLIRRTDIEEYKRNDYQEEKDVEILGPFLHEF</sequence>
<keyword evidence="3" id="KW-1185">Reference proteome</keyword>
<accession>A0A0F3GQ93</accession>
<feature type="non-terminal residue" evidence="2">
    <location>
        <position position="1"/>
    </location>
</feature>
<dbReference type="EMBL" id="LACI01001589">
    <property type="protein sequence ID" value="KJU84159.1"/>
    <property type="molecule type" value="Genomic_DNA"/>
</dbReference>
<keyword evidence="1" id="KW-0472">Membrane</keyword>
<evidence type="ECO:0000313" key="3">
    <source>
        <dbReference type="Proteomes" id="UP000033423"/>
    </source>
</evidence>
<proteinExistence type="predicted"/>
<reference evidence="2 3" key="1">
    <citation type="submission" date="2015-02" db="EMBL/GenBank/DDBJ databases">
        <title>Single-cell genomics of uncultivated deep-branching MTB reveals a conserved set of magnetosome genes.</title>
        <authorList>
            <person name="Kolinko S."/>
            <person name="Richter M."/>
            <person name="Glockner F.O."/>
            <person name="Brachmann A."/>
            <person name="Schuler D."/>
        </authorList>
    </citation>
    <scope>NUCLEOTIDE SEQUENCE [LARGE SCALE GENOMIC DNA]</scope>
    <source>
        <strain evidence="2">TM-1</strain>
    </source>
</reference>
<keyword evidence="1" id="KW-1133">Transmembrane helix</keyword>
<comment type="caution">
    <text evidence="2">The sequence shown here is derived from an EMBL/GenBank/DDBJ whole genome shotgun (WGS) entry which is preliminary data.</text>
</comment>
<name>A0A0F3GQ93_9BACT</name>
<dbReference type="AlphaFoldDB" id="A0A0F3GQ93"/>
<feature type="transmembrane region" description="Helical" evidence="1">
    <location>
        <begin position="31"/>
        <end position="52"/>
    </location>
</feature>
<gene>
    <name evidence="2" type="ORF">MBAV_003647</name>
</gene>
<dbReference type="Proteomes" id="UP000033423">
    <property type="component" value="Unassembled WGS sequence"/>
</dbReference>
<protein>
    <submittedName>
        <fullName evidence="2">Uncharacterized protein</fullName>
    </submittedName>
</protein>
<organism evidence="2 3">
    <name type="scientific">Candidatus Magnetobacterium bavaricum</name>
    <dbReference type="NCBI Taxonomy" id="29290"/>
    <lineage>
        <taxon>Bacteria</taxon>
        <taxon>Pseudomonadati</taxon>
        <taxon>Nitrospirota</taxon>
        <taxon>Thermodesulfovibrionia</taxon>
        <taxon>Thermodesulfovibrionales</taxon>
        <taxon>Candidatus Magnetobacteriaceae</taxon>
        <taxon>Candidatus Magnetobacterium</taxon>
    </lineage>
</organism>
<evidence type="ECO:0000256" key="1">
    <source>
        <dbReference type="SAM" id="Phobius"/>
    </source>
</evidence>
<evidence type="ECO:0000313" key="2">
    <source>
        <dbReference type="EMBL" id="KJU84159.1"/>
    </source>
</evidence>